<dbReference type="EMBL" id="MU155242">
    <property type="protein sequence ID" value="KAF9478100.1"/>
    <property type="molecule type" value="Genomic_DNA"/>
</dbReference>
<evidence type="ECO:0000313" key="2">
    <source>
        <dbReference type="EMBL" id="KAF9478100.1"/>
    </source>
</evidence>
<name>A0A9P5Z1L6_9AGAR</name>
<sequence length="109" mass="11173">MAIRRQGADIMKKTYTALLLLVATATQIRAQTTGPIGSVICPPNDLCASEPPPCPTGQAAFDLDGCWKCCTITIPKCASQVCLSSPPACPAGGSPTGKGGCWGPCCFVN</sequence>
<dbReference type="AlphaFoldDB" id="A0A9P5Z1L6"/>
<keyword evidence="1" id="KW-0732">Signal</keyword>
<feature type="signal peptide" evidence="1">
    <location>
        <begin position="1"/>
        <end position="30"/>
    </location>
</feature>
<feature type="chain" id="PRO_5040420790" evidence="1">
    <location>
        <begin position="31"/>
        <end position="109"/>
    </location>
</feature>
<proteinExistence type="predicted"/>
<keyword evidence="3" id="KW-1185">Reference proteome</keyword>
<accession>A0A9P5Z1L6</accession>
<gene>
    <name evidence="2" type="ORF">BDN70DRAFT_66147</name>
</gene>
<organism evidence="2 3">
    <name type="scientific">Pholiota conissans</name>
    <dbReference type="NCBI Taxonomy" id="109636"/>
    <lineage>
        <taxon>Eukaryota</taxon>
        <taxon>Fungi</taxon>
        <taxon>Dikarya</taxon>
        <taxon>Basidiomycota</taxon>
        <taxon>Agaricomycotina</taxon>
        <taxon>Agaricomycetes</taxon>
        <taxon>Agaricomycetidae</taxon>
        <taxon>Agaricales</taxon>
        <taxon>Agaricineae</taxon>
        <taxon>Strophariaceae</taxon>
        <taxon>Pholiota</taxon>
    </lineage>
</organism>
<protein>
    <submittedName>
        <fullName evidence="2">Uncharacterized protein</fullName>
    </submittedName>
</protein>
<evidence type="ECO:0000256" key="1">
    <source>
        <dbReference type="SAM" id="SignalP"/>
    </source>
</evidence>
<dbReference type="Proteomes" id="UP000807469">
    <property type="component" value="Unassembled WGS sequence"/>
</dbReference>
<evidence type="ECO:0000313" key="3">
    <source>
        <dbReference type="Proteomes" id="UP000807469"/>
    </source>
</evidence>
<comment type="caution">
    <text evidence="2">The sequence shown here is derived from an EMBL/GenBank/DDBJ whole genome shotgun (WGS) entry which is preliminary data.</text>
</comment>
<reference evidence="2" key="1">
    <citation type="submission" date="2020-11" db="EMBL/GenBank/DDBJ databases">
        <authorList>
            <consortium name="DOE Joint Genome Institute"/>
            <person name="Ahrendt S."/>
            <person name="Riley R."/>
            <person name="Andreopoulos W."/>
            <person name="Labutti K."/>
            <person name="Pangilinan J."/>
            <person name="Ruiz-Duenas F.J."/>
            <person name="Barrasa J.M."/>
            <person name="Sanchez-Garcia M."/>
            <person name="Camarero S."/>
            <person name="Miyauchi S."/>
            <person name="Serrano A."/>
            <person name="Linde D."/>
            <person name="Babiker R."/>
            <person name="Drula E."/>
            <person name="Ayuso-Fernandez I."/>
            <person name="Pacheco R."/>
            <person name="Padilla G."/>
            <person name="Ferreira P."/>
            <person name="Barriuso J."/>
            <person name="Kellner H."/>
            <person name="Castanera R."/>
            <person name="Alfaro M."/>
            <person name="Ramirez L."/>
            <person name="Pisabarro A.G."/>
            <person name="Kuo A."/>
            <person name="Tritt A."/>
            <person name="Lipzen A."/>
            <person name="He G."/>
            <person name="Yan M."/>
            <person name="Ng V."/>
            <person name="Cullen D."/>
            <person name="Martin F."/>
            <person name="Rosso M.-N."/>
            <person name="Henrissat B."/>
            <person name="Hibbett D."/>
            <person name="Martinez A.T."/>
            <person name="Grigoriev I.V."/>
        </authorList>
    </citation>
    <scope>NUCLEOTIDE SEQUENCE</scope>
    <source>
        <strain evidence="2">CIRM-BRFM 674</strain>
    </source>
</reference>